<proteinExistence type="predicted"/>
<dbReference type="Proteomes" id="UP001341840">
    <property type="component" value="Unassembled WGS sequence"/>
</dbReference>
<reference evidence="2 3" key="1">
    <citation type="journal article" date="2023" name="Plants (Basel)">
        <title>Bridging the Gap: Combining Genomics and Transcriptomics Approaches to Understand Stylosanthes scabra, an Orphan Legume from the Brazilian Caatinga.</title>
        <authorList>
            <person name="Ferreira-Neto J.R.C."/>
            <person name="da Silva M.D."/>
            <person name="Binneck E."/>
            <person name="de Melo N.F."/>
            <person name="da Silva R.H."/>
            <person name="de Melo A.L.T.M."/>
            <person name="Pandolfi V."/>
            <person name="Bustamante F.O."/>
            <person name="Brasileiro-Vidal A.C."/>
            <person name="Benko-Iseppon A.M."/>
        </authorList>
    </citation>
    <scope>NUCLEOTIDE SEQUENCE [LARGE SCALE GENOMIC DNA]</scope>
    <source>
        <tissue evidence="2">Leaves</tissue>
    </source>
</reference>
<protein>
    <submittedName>
        <fullName evidence="2">Uncharacterized protein</fullName>
    </submittedName>
</protein>
<name>A0ABU6WLY7_9FABA</name>
<feature type="region of interest" description="Disordered" evidence="1">
    <location>
        <begin position="133"/>
        <end position="156"/>
    </location>
</feature>
<gene>
    <name evidence="2" type="ORF">PIB30_055764</name>
</gene>
<keyword evidence="3" id="KW-1185">Reference proteome</keyword>
<dbReference type="EMBL" id="JASCZI010181681">
    <property type="protein sequence ID" value="MED6185303.1"/>
    <property type="molecule type" value="Genomic_DNA"/>
</dbReference>
<feature type="compositionally biased region" description="Acidic residues" evidence="1">
    <location>
        <begin position="142"/>
        <end position="156"/>
    </location>
</feature>
<evidence type="ECO:0000313" key="2">
    <source>
        <dbReference type="EMBL" id="MED6185303.1"/>
    </source>
</evidence>
<feature type="compositionally biased region" description="Acidic residues" evidence="1">
    <location>
        <begin position="66"/>
        <end position="77"/>
    </location>
</feature>
<evidence type="ECO:0000313" key="3">
    <source>
        <dbReference type="Proteomes" id="UP001341840"/>
    </source>
</evidence>
<evidence type="ECO:0000256" key="1">
    <source>
        <dbReference type="SAM" id="MobiDB-lite"/>
    </source>
</evidence>
<feature type="compositionally biased region" description="Low complexity" evidence="1">
    <location>
        <begin position="78"/>
        <end position="93"/>
    </location>
</feature>
<accession>A0ABU6WLY7</accession>
<organism evidence="2 3">
    <name type="scientific">Stylosanthes scabra</name>
    <dbReference type="NCBI Taxonomy" id="79078"/>
    <lineage>
        <taxon>Eukaryota</taxon>
        <taxon>Viridiplantae</taxon>
        <taxon>Streptophyta</taxon>
        <taxon>Embryophyta</taxon>
        <taxon>Tracheophyta</taxon>
        <taxon>Spermatophyta</taxon>
        <taxon>Magnoliopsida</taxon>
        <taxon>eudicotyledons</taxon>
        <taxon>Gunneridae</taxon>
        <taxon>Pentapetalae</taxon>
        <taxon>rosids</taxon>
        <taxon>fabids</taxon>
        <taxon>Fabales</taxon>
        <taxon>Fabaceae</taxon>
        <taxon>Papilionoideae</taxon>
        <taxon>50 kb inversion clade</taxon>
        <taxon>dalbergioids sensu lato</taxon>
        <taxon>Dalbergieae</taxon>
        <taxon>Pterocarpus clade</taxon>
        <taxon>Stylosanthes</taxon>
    </lineage>
</organism>
<comment type="caution">
    <text evidence="2">The sequence shown here is derived from an EMBL/GenBank/DDBJ whole genome shotgun (WGS) entry which is preliminary data.</text>
</comment>
<sequence length="156" mass="17909">MFQIAFYHRYQLDMQPILPEICCKEVEEWKIEWEEMKGRLMLQPQIELETTKPQPEQEIAATSIEIQEEKELEENPDSDATSKSTTNSTTDNKFTVHKSATAEYEVDEECAKLEENLYLQLEHSDLEMNLATEENAAIDAVEKEEGDGTVSEGDDS</sequence>
<feature type="region of interest" description="Disordered" evidence="1">
    <location>
        <begin position="47"/>
        <end position="97"/>
    </location>
</feature>